<dbReference type="InterPro" id="IPR011990">
    <property type="entry name" value="TPR-like_helical_dom_sf"/>
</dbReference>
<dbReference type="Gene3D" id="1.25.40.10">
    <property type="entry name" value="Tetratricopeptide repeat domain"/>
    <property type="match status" value="1"/>
</dbReference>
<dbReference type="InParanoid" id="A0A218YZF9"/>
<feature type="chain" id="PRO_5012781460" description="Nonsense-mediated mRNA decay factor" evidence="3">
    <location>
        <begin position="26"/>
        <end position="869"/>
    </location>
</feature>
<evidence type="ECO:0000259" key="4">
    <source>
        <dbReference type="Pfam" id="PF10373"/>
    </source>
</evidence>
<dbReference type="PANTHER" id="PTHR15696:SF36">
    <property type="entry name" value="NONSENSE-MEDIATED MRNA DECAY FACTOR"/>
    <property type="match status" value="1"/>
</dbReference>
<keyword evidence="1" id="KW-0539">Nucleus</keyword>
<dbReference type="OrthoDB" id="69928at2759"/>
<dbReference type="PANTHER" id="PTHR15696">
    <property type="entry name" value="SMG-7 SUPPRESSOR WITH MORPHOLOGICAL EFFECT ON GENITALIA PROTEIN 7"/>
    <property type="match status" value="1"/>
</dbReference>
<evidence type="ECO:0000313" key="6">
    <source>
        <dbReference type="EMBL" id="OWP00435.1"/>
    </source>
</evidence>
<feature type="compositionally biased region" description="Polar residues" evidence="2">
    <location>
        <begin position="574"/>
        <end position="583"/>
    </location>
</feature>
<evidence type="ECO:0000259" key="5">
    <source>
        <dbReference type="Pfam" id="PF10374"/>
    </source>
</evidence>
<proteinExistence type="predicted"/>
<name>A0A218YZF9_9HELO</name>
<dbReference type="Proteomes" id="UP000242519">
    <property type="component" value="Unassembled WGS sequence"/>
</dbReference>
<feature type="compositionally biased region" description="Basic and acidic residues" evidence="2">
    <location>
        <begin position="584"/>
        <end position="596"/>
    </location>
</feature>
<dbReference type="Pfam" id="PF10373">
    <property type="entry name" value="EST1_DNA_bind"/>
    <property type="match status" value="1"/>
</dbReference>
<feature type="domain" description="DNA/RNA-binding" evidence="4">
    <location>
        <begin position="195"/>
        <end position="485"/>
    </location>
</feature>
<evidence type="ECO:0000313" key="7">
    <source>
        <dbReference type="Proteomes" id="UP000242519"/>
    </source>
</evidence>
<gene>
    <name evidence="6" type="ORF">B2J93_746</name>
</gene>
<comment type="function">
    <text evidence="1">Plays a role in nonsense-mediated mRNA decay.</text>
</comment>
<organism evidence="6 7">
    <name type="scientific">Diplocarpon coronariae</name>
    <dbReference type="NCBI Taxonomy" id="2795749"/>
    <lineage>
        <taxon>Eukaryota</taxon>
        <taxon>Fungi</taxon>
        <taxon>Dikarya</taxon>
        <taxon>Ascomycota</taxon>
        <taxon>Pezizomycotina</taxon>
        <taxon>Leotiomycetes</taxon>
        <taxon>Helotiales</taxon>
        <taxon>Drepanopezizaceae</taxon>
        <taxon>Diplocarpon</taxon>
    </lineage>
</organism>
<feature type="region of interest" description="Disordered" evidence="2">
    <location>
        <begin position="748"/>
        <end position="773"/>
    </location>
</feature>
<dbReference type="AlphaFoldDB" id="A0A218YZF9"/>
<dbReference type="InterPro" id="IPR019458">
    <property type="entry name" value="Est1-like_N"/>
</dbReference>
<feature type="compositionally biased region" description="Polar residues" evidence="2">
    <location>
        <begin position="756"/>
        <end position="773"/>
    </location>
</feature>
<accession>A0A218YZF9</accession>
<evidence type="ECO:0000256" key="3">
    <source>
        <dbReference type="SAM" id="SignalP"/>
    </source>
</evidence>
<feature type="region of interest" description="Disordered" evidence="2">
    <location>
        <begin position="574"/>
        <end position="596"/>
    </location>
</feature>
<comment type="caution">
    <text evidence="6">The sequence shown here is derived from an EMBL/GenBank/DDBJ whole genome shotgun (WGS) entry which is preliminary data.</text>
</comment>
<keyword evidence="1" id="KW-0866">Nonsense-mediated mRNA decay</keyword>
<protein>
    <recommendedName>
        <fullName evidence="1">Nonsense-mediated mRNA decay factor</fullName>
    </recommendedName>
</protein>
<keyword evidence="7" id="KW-1185">Reference proteome</keyword>
<dbReference type="STRING" id="503106.A0A218YZF9"/>
<comment type="subcellular location">
    <subcellularLocation>
        <location evidence="1">Nucleus</location>
    </subcellularLocation>
</comment>
<dbReference type="GO" id="GO:0005634">
    <property type="term" value="C:nucleus"/>
    <property type="evidence" value="ECO:0007669"/>
    <property type="project" value="UniProtKB-SubCell"/>
</dbReference>
<reference evidence="6 7" key="1">
    <citation type="submission" date="2017-04" db="EMBL/GenBank/DDBJ databases">
        <title>Draft genome sequence of Marssonina coronaria NL1: causal agent of apple blotch.</title>
        <authorList>
            <person name="Cheng Q."/>
        </authorList>
    </citation>
    <scope>NUCLEOTIDE SEQUENCE [LARGE SCALE GENOMIC DNA]</scope>
    <source>
        <strain evidence="6 7">NL1</strain>
    </source>
</reference>
<feature type="signal peptide" evidence="3">
    <location>
        <begin position="1"/>
        <end position="25"/>
    </location>
</feature>
<keyword evidence="3" id="KW-0732">Signal</keyword>
<dbReference type="GO" id="GO:0000184">
    <property type="term" value="P:nuclear-transcribed mRNA catabolic process, nonsense-mediated decay"/>
    <property type="evidence" value="ECO:0007669"/>
    <property type="project" value="UniProtKB-KW"/>
</dbReference>
<dbReference type="InterPro" id="IPR018834">
    <property type="entry name" value="DNA/RNA-bd_Est1-type"/>
</dbReference>
<feature type="domain" description="Telomerase activating protein Est1-like N-terminal" evidence="5">
    <location>
        <begin position="69"/>
        <end position="183"/>
    </location>
</feature>
<sequence length="869" mass="97594">MASSAAAQNWLSVLLTLILAQQVESRLKTLMKSKDHPTYNDINHALSQLRGACEAVIFADFEYSTAVGVEKHLWDVHILINNRYRKLMEHYKKATKNHIERRATAKHYADFIKTSQYFYKSYIQRIASHFDGLELLYRIANRLSLSLLAADRRVKVSPEIQQLVEISCYTTLLHLGDLSRYRNGFRTKDRSWQPALGYYALANDFRPTDGAAHSQMSVIALADQHHLDAVFHLYRALTTACPYSLAKGNLETEFKKVISAWEKKAPQQSNDKLGMLCWWFVLLHAKFYQGQKFLSTQKELEKEILSRLSLLLKEQSFADILAKLVIINIAAQYFAQQRIQTETSHEAALCSYTFCLEFNIRFFTTLLQTFLPELEDQSAGEDITNVTNGSLPEPSHEKITVVARRVLPAIRQYSTWLVSNIKYILLLSSSEHSSTSTAVHIKEMWKIYAQVLTRLTQLFPEKQLASVGYLLEEDEATLGFEPLRDNALPKGCDLFKNIGGEPKPRLTVQGLDRHHPNVEMKSRIQDIFLVGLTFHLDPKVPINLDQSTGRNFFLMVEEVGSPLDLESSLFFTPTHTSKSTFSPRESDESYHEDSAKETVTTYEAHQSMETDMLRMVDDLVEPSTNCKHNSHDETSYGMHSRTANDIFAPVGSNGYGSQNRSTPKMLPSLPGFQNSAFAPQKSELKPTSPHRGQFSPIPLSTRKQQLDAAANLEKMTGYSRSGSSWGQQNSLVSSGSSYKSFAKQLQEGLDEPGSPMMNSTWGPQQSRPASGSLPRSVNQILQESLSQQYMPLSSCFSDSSSLYANTTPPPARYGVVGAKSSVFGTTNGNNSTTYVGASDFDRDTMLQSSLWNGSQHFGHNRTPPGGQGD</sequence>
<evidence type="ECO:0000256" key="1">
    <source>
        <dbReference type="RuleBase" id="RU369098"/>
    </source>
</evidence>
<dbReference type="Pfam" id="PF10374">
    <property type="entry name" value="EST1"/>
    <property type="match status" value="1"/>
</dbReference>
<dbReference type="SUPFAM" id="SSF48452">
    <property type="entry name" value="TPR-like"/>
    <property type="match status" value="1"/>
</dbReference>
<evidence type="ECO:0000256" key="2">
    <source>
        <dbReference type="SAM" id="MobiDB-lite"/>
    </source>
</evidence>
<feature type="region of interest" description="Disordered" evidence="2">
    <location>
        <begin position="655"/>
        <end position="676"/>
    </location>
</feature>
<dbReference type="InterPro" id="IPR045153">
    <property type="entry name" value="Est1/Ebs1-like"/>
</dbReference>
<dbReference type="EMBL" id="MZNU01000322">
    <property type="protein sequence ID" value="OWP00435.1"/>
    <property type="molecule type" value="Genomic_DNA"/>
</dbReference>